<keyword evidence="5" id="KW-1185">Reference proteome</keyword>
<evidence type="ECO:0000259" key="1">
    <source>
        <dbReference type="PROSITE" id="PS51746"/>
    </source>
</evidence>
<reference evidence="4 6" key="2">
    <citation type="submission" date="2017-08" db="EMBL/GenBank/DDBJ databases">
        <title>Burning lignite coal seam in the remote Altai Mountains harbors a hydrogen-driven thermophilic microbial community.</title>
        <authorList>
            <person name="Kadnikov V.V."/>
            <person name="Mardanov A.V."/>
            <person name="Ivasenko D."/>
            <person name="Beletsky A.V."/>
            <person name="Karnachuk O.V."/>
            <person name="Ravin N.V."/>
        </authorList>
    </citation>
    <scope>NUCLEOTIDE SEQUENCE [LARGE SCALE GENOMIC DNA]</scope>
    <source>
        <strain evidence="4">AL33</strain>
    </source>
</reference>
<dbReference type="Gene3D" id="3.60.40.10">
    <property type="entry name" value="PPM-type phosphatase domain"/>
    <property type="match status" value="1"/>
</dbReference>
<gene>
    <name evidence="4" type="ORF">HSCHL_2440</name>
    <name evidence="2" type="ORF">KM312_13330</name>
    <name evidence="3" type="ORF">SA87_06235</name>
</gene>
<feature type="domain" description="PPM-type phosphatase" evidence="1">
    <location>
        <begin position="2"/>
        <end position="242"/>
    </location>
</feature>
<dbReference type="SUPFAM" id="SSF81606">
    <property type="entry name" value="PP2C-like"/>
    <property type="match status" value="1"/>
</dbReference>
<dbReference type="SMART" id="SM00331">
    <property type="entry name" value="PP2C_SIG"/>
    <property type="match status" value="1"/>
</dbReference>
<dbReference type="STRING" id="1484.SA87_06235"/>
<dbReference type="GO" id="GO:0004722">
    <property type="term" value="F:protein serine/threonine phosphatase activity"/>
    <property type="evidence" value="ECO:0007669"/>
    <property type="project" value="InterPro"/>
</dbReference>
<evidence type="ECO:0000313" key="6">
    <source>
        <dbReference type="Proteomes" id="UP000244180"/>
    </source>
</evidence>
<sequence length="256" mass="27183">MRFAFRSHTGERPKNEDAGRILDLDERHLLVVVADGMGGHAGGEVASALAVDTLVREVTARWPVPSSEWPALLVEAVRAANRAVYTASRIDPAVAGMGTTLDAVLIGREAGLVAHVGDGRAYLYRSGVLVRLTDDHSYVGELLRRGEISEAEAEVHPRRNVILRAVGTEAEVAVDLVPFDWRPGDGLLVCTDGLSKALPEAEIAAVFAGEAIRDVERLADRLLETALRRDASDNITVAVVAGAPADGSPAGGGMRR</sequence>
<dbReference type="PROSITE" id="PS51746">
    <property type="entry name" value="PPM_2"/>
    <property type="match status" value="1"/>
</dbReference>
<reference evidence="2" key="3">
    <citation type="journal article" date="2021" name="Microbiology">
        <title>Metagenomic Analysis of the Microbial Community in the Underground Coal Fire Area (Kemerovo Region, Russia) Revealed Predominance of Thermophilic Members of the Phyla Deinococcus-thermus, Aquificae, and Firmicutes.</title>
        <authorList>
            <person name="Kadnikov V."/>
            <person name="Mardanov A.V."/>
            <person name="Beletsky A.V."/>
            <person name="Karnachuk O.V."/>
            <person name="Ravin N.V."/>
        </authorList>
    </citation>
    <scope>NUCLEOTIDE SEQUENCE</scope>
    <source>
        <strain evidence="2">RBS10-49</strain>
    </source>
</reference>
<dbReference type="NCBIfam" id="NF033484">
    <property type="entry name" value="Stp1_PP2C_phos"/>
    <property type="match status" value="1"/>
</dbReference>
<dbReference type="AlphaFoldDB" id="A0A132MQA2"/>
<dbReference type="EMBL" id="PEBV01000019">
    <property type="protein sequence ID" value="PTQ52941.1"/>
    <property type="molecule type" value="Genomic_DNA"/>
</dbReference>
<name>A0A132MQA2_HYDSH</name>
<organism evidence="4 6">
    <name type="scientific">Hydrogenibacillus schlegelii</name>
    <name type="common">Bacillus schlegelii</name>
    <dbReference type="NCBI Taxonomy" id="1484"/>
    <lineage>
        <taxon>Bacteria</taxon>
        <taxon>Bacillati</taxon>
        <taxon>Bacillota</taxon>
        <taxon>Bacilli</taxon>
        <taxon>Bacillales</taxon>
        <taxon>Bacillales Family X. Incertae Sedis</taxon>
        <taxon>Hydrogenibacillus</taxon>
    </lineage>
</organism>
<comment type="caution">
    <text evidence="4">The sequence shown here is derived from an EMBL/GenBank/DDBJ whole genome shotgun (WGS) entry which is preliminary data.</text>
</comment>
<dbReference type="SMART" id="SM00332">
    <property type="entry name" value="PP2Cc"/>
    <property type="match status" value="1"/>
</dbReference>
<dbReference type="InterPro" id="IPR036457">
    <property type="entry name" value="PPM-type-like_dom_sf"/>
</dbReference>
<dbReference type="PANTHER" id="PTHR47992">
    <property type="entry name" value="PROTEIN PHOSPHATASE"/>
    <property type="match status" value="1"/>
</dbReference>
<evidence type="ECO:0000313" key="2">
    <source>
        <dbReference type="EMBL" id="MBT9283595.1"/>
    </source>
</evidence>
<evidence type="ECO:0000313" key="3">
    <source>
        <dbReference type="EMBL" id="OAR05094.1"/>
    </source>
</evidence>
<protein>
    <submittedName>
        <fullName evidence="4">Protein serine/threonine phosphatase PrpC, regulation of stationary phase</fullName>
    </submittedName>
    <submittedName>
        <fullName evidence="2">Stp1/IreP family PP2C-type Ser/Thr phosphatase</fullName>
    </submittedName>
</protein>
<dbReference type="Proteomes" id="UP000244180">
    <property type="component" value="Unassembled WGS sequence"/>
</dbReference>
<reference evidence="3 5" key="1">
    <citation type="submission" date="2015-09" db="EMBL/GenBank/DDBJ databases">
        <title>Draft genome sequence of Hydrogenibacillus schlegelii DSM 2000.</title>
        <authorList>
            <person name="Hemp J."/>
        </authorList>
    </citation>
    <scope>NUCLEOTIDE SEQUENCE [LARGE SCALE GENOMIC DNA]</scope>
    <source>
        <strain evidence="3 5">MA 48</strain>
    </source>
</reference>
<proteinExistence type="predicted"/>
<evidence type="ECO:0000313" key="5">
    <source>
        <dbReference type="Proteomes" id="UP000243024"/>
    </source>
</evidence>
<evidence type="ECO:0000313" key="4">
    <source>
        <dbReference type="EMBL" id="PTQ52941.1"/>
    </source>
</evidence>
<accession>A0A132MQA2</accession>
<dbReference type="OrthoDB" id="9801841at2"/>
<dbReference type="InterPro" id="IPR015655">
    <property type="entry name" value="PP2C"/>
</dbReference>
<dbReference type="CDD" id="cd00143">
    <property type="entry name" value="PP2Cc"/>
    <property type="match status" value="1"/>
</dbReference>
<dbReference type="RefSeq" id="WP_066198894.1">
    <property type="nucleotide sequence ID" value="NZ_CBCSAS010000019.1"/>
</dbReference>
<dbReference type="EMBL" id="JXBB01000005">
    <property type="protein sequence ID" value="OAR05094.1"/>
    <property type="molecule type" value="Genomic_DNA"/>
</dbReference>
<dbReference type="Pfam" id="PF13672">
    <property type="entry name" value="PP2C_2"/>
    <property type="match status" value="1"/>
</dbReference>
<dbReference type="Proteomes" id="UP000243024">
    <property type="component" value="Unassembled WGS sequence"/>
</dbReference>
<dbReference type="Proteomes" id="UP000748108">
    <property type="component" value="Unassembled WGS sequence"/>
</dbReference>
<dbReference type="InterPro" id="IPR001932">
    <property type="entry name" value="PPM-type_phosphatase-like_dom"/>
</dbReference>
<dbReference type="EMBL" id="JAHHQF010000114">
    <property type="protein sequence ID" value="MBT9283595.1"/>
    <property type="molecule type" value="Genomic_DNA"/>
</dbReference>